<dbReference type="Proteomes" id="UP000494363">
    <property type="component" value="Unassembled WGS sequence"/>
</dbReference>
<organism evidence="1 2">
    <name type="scientific">Paraburkholderia humisilvae</name>
    <dbReference type="NCBI Taxonomy" id="627669"/>
    <lineage>
        <taxon>Bacteria</taxon>
        <taxon>Pseudomonadati</taxon>
        <taxon>Pseudomonadota</taxon>
        <taxon>Betaproteobacteria</taxon>
        <taxon>Burkholderiales</taxon>
        <taxon>Burkholderiaceae</taxon>
        <taxon>Paraburkholderia</taxon>
    </lineage>
</organism>
<accession>A0A6J5FCE6</accession>
<proteinExistence type="predicted"/>
<gene>
    <name evidence="1" type="ORF">LMG29542_08318</name>
</gene>
<evidence type="ECO:0000313" key="2">
    <source>
        <dbReference type="Proteomes" id="UP000494363"/>
    </source>
</evidence>
<reference evidence="1 2" key="1">
    <citation type="submission" date="2020-04" db="EMBL/GenBank/DDBJ databases">
        <authorList>
            <person name="De Canck E."/>
        </authorList>
    </citation>
    <scope>NUCLEOTIDE SEQUENCE [LARGE SCALE GENOMIC DNA]</scope>
    <source>
        <strain evidence="1 2">LMG 29542</strain>
    </source>
</reference>
<keyword evidence="2" id="KW-1185">Reference proteome</keyword>
<dbReference type="EMBL" id="CADIKH010000207">
    <property type="protein sequence ID" value="CAB3774936.1"/>
    <property type="molecule type" value="Genomic_DNA"/>
</dbReference>
<name>A0A6J5FCE6_9BURK</name>
<evidence type="ECO:0000313" key="1">
    <source>
        <dbReference type="EMBL" id="CAB3774936.1"/>
    </source>
</evidence>
<protein>
    <recommendedName>
        <fullName evidence="3">Tc1-like transposase DDE domain-containing protein</fullName>
    </recommendedName>
</protein>
<sequence length="78" mass="8541">MGALDFGENTPIHATHTGTMKALDVERLIDSMLTTGNGLPTVIVPDKASVHHGISEATRQRWLLERKVILFYLPACSP</sequence>
<evidence type="ECO:0008006" key="3">
    <source>
        <dbReference type="Google" id="ProtNLM"/>
    </source>
</evidence>
<dbReference type="AlphaFoldDB" id="A0A6J5FCE6"/>